<reference evidence="2 4" key="4">
    <citation type="submission" date="2019-04" db="EMBL/GenBank/DDBJ databases">
        <title>A reverse ecology approach based on a biological definition of microbial populations.</title>
        <authorList>
            <person name="Arevalo P."/>
            <person name="Vaninsberghe D."/>
            <person name="Elsherbini J."/>
            <person name="Gore J."/>
            <person name="Polz M."/>
        </authorList>
    </citation>
    <scope>NUCLEOTIDE SEQUENCE [LARGE SCALE GENOMIC DNA]</scope>
    <source>
        <strain evidence="2 4">10N.222.45.A8</strain>
    </source>
</reference>
<reference evidence="3" key="1">
    <citation type="submission" date="2016-07" db="EMBL/GenBank/DDBJ databases">
        <title>Nontailed viruses are major unrecognized killers of bacteria in the ocean.</title>
        <authorList>
            <person name="Kauffman K."/>
            <person name="Hussain F."/>
            <person name="Yang J."/>
            <person name="Arevalo P."/>
            <person name="Brown J."/>
            <person name="Cutler M."/>
            <person name="Kelly L."/>
            <person name="Polz M.F."/>
        </authorList>
    </citation>
    <scope>NUCLEOTIDE SEQUENCE [LARGE SCALE GENOMIC DNA]</scope>
    <source>
        <strain evidence="3">10N.222.48.A2</strain>
    </source>
</reference>
<evidence type="ECO:0000313" key="2">
    <source>
        <dbReference type="EMBL" id="TKG28018.1"/>
    </source>
</evidence>
<proteinExistence type="predicted"/>
<reference evidence="1" key="2">
    <citation type="submission" date="2016-07" db="EMBL/GenBank/DDBJ databases">
        <authorList>
            <person name="Wan K."/>
            <person name="Booth B."/>
            <person name="Spirohn K."/>
            <person name="Hao T."/>
            <person name="Hu Y."/>
            <person name="Calderwood M."/>
            <person name="Hill D."/>
            <person name="Mohr S."/>
            <person name="Vidal M."/>
            <person name="Celniker S."/>
            <person name="Perrimon N."/>
        </authorList>
    </citation>
    <scope>NUCLEOTIDE SEQUENCE</scope>
    <source>
        <strain evidence="1">10N.222.48.A2</strain>
    </source>
</reference>
<dbReference type="AlphaFoldDB" id="A0A2N7NNB3"/>
<dbReference type="Proteomes" id="UP000308018">
    <property type="component" value="Unassembled WGS sequence"/>
</dbReference>
<dbReference type="EMBL" id="MDBP01000014">
    <property type="protein sequence ID" value="PMP17780.1"/>
    <property type="molecule type" value="Genomic_DNA"/>
</dbReference>
<gene>
    <name evidence="1" type="ORF">BCS92_05070</name>
    <name evidence="2" type="ORF">FC057_22790</name>
</gene>
<comment type="caution">
    <text evidence="1">The sequence shown here is derived from an EMBL/GenBank/DDBJ whole genome shotgun (WGS) entry which is preliminary data.</text>
</comment>
<reference evidence="1" key="3">
    <citation type="journal article" date="2018" name="Nature">
        <title>A major lineage of non-tailed dsDNA viruses as unrecognized killers of marine bacteria.</title>
        <authorList>
            <person name="Kauffman K.M."/>
            <person name="Hussain F.A."/>
            <person name="Yang J."/>
            <person name="Arevalo P."/>
            <person name="Brown J.M."/>
            <person name="Chang W.K."/>
            <person name="VanInsberghe D."/>
            <person name="Elsherbini J."/>
            <person name="Sharma R.S."/>
            <person name="Cutler M.B."/>
            <person name="Kelly L."/>
            <person name="Polz M.F."/>
        </authorList>
    </citation>
    <scope>NUCLEOTIDE SEQUENCE</scope>
    <source>
        <strain evidence="1">10N.222.48.A2</strain>
    </source>
</reference>
<name>A0A2N7NNB3_9VIBR</name>
<organism evidence="1 3">
    <name type="scientific">Vibrio tasmaniensis</name>
    <dbReference type="NCBI Taxonomy" id="212663"/>
    <lineage>
        <taxon>Bacteria</taxon>
        <taxon>Pseudomonadati</taxon>
        <taxon>Pseudomonadota</taxon>
        <taxon>Gammaproteobacteria</taxon>
        <taxon>Vibrionales</taxon>
        <taxon>Vibrionaceae</taxon>
        <taxon>Vibrio</taxon>
    </lineage>
</organism>
<dbReference type="EMBL" id="SYVV01000043">
    <property type="protein sequence ID" value="TKG28018.1"/>
    <property type="molecule type" value="Genomic_DNA"/>
</dbReference>
<evidence type="ECO:0000313" key="4">
    <source>
        <dbReference type="Proteomes" id="UP000308018"/>
    </source>
</evidence>
<protein>
    <submittedName>
        <fullName evidence="1">Uncharacterized protein</fullName>
    </submittedName>
</protein>
<dbReference type="RefSeq" id="WP_102257427.1">
    <property type="nucleotide sequence ID" value="NZ_MDBG01000002.1"/>
</dbReference>
<dbReference type="Proteomes" id="UP000235579">
    <property type="component" value="Unassembled WGS sequence"/>
</dbReference>
<sequence>MSNRSDDKTVLIELIDNDEKSELVEHLKKYNYIPEKIATTIFNDIFLDTKSTKTLASKIYEEGAEGVEAYILKKHMYGGIVERPWFKRPDVNFEAIKVDVYQTSLFTEDRSLLEYMILTGRHLPKYLIADMSVRDLLKYIKLSSEKINEPFNTDPSYLPRKVRSRLDMKIFSSDEWQFYVVDMRVVAKLMGKGTYNAKTRERLVAQLNNLSSAEIRYQPIGGDNHFIDEDTFKFVDHLYLPIINTEDSGFIKNKNRITPEFFTHQIIGVSRFYVKSLAKNSAITREKFSHFAQIPIKQNVDDFVKSLATHTTQYLCKHDLYFWLMDYYNNKSLKGGTYITTKVLRTLRTLTDRNVIHHVEKILNVTFEVQYDSKSLACNAIIRPNSKN</sequence>
<evidence type="ECO:0000313" key="1">
    <source>
        <dbReference type="EMBL" id="PMP17780.1"/>
    </source>
</evidence>
<evidence type="ECO:0000313" key="3">
    <source>
        <dbReference type="Proteomes" id="UP000235579"/>
    </source>
</evidence>
<accession>A0A2N7NNB3</accession>